<comment type="similarity">
    <text evidence="4">Belongs to the HSF family.</text>
</comment>
<dbReference type="InterPro" id="IPR036388">
    <property type="entry name" value="WH-like_DNA-bd_sf"/>
</dbReference>
<dbReference type="EMBL" id="KI913134">
    <property type="protein sequence ID" value="ETV77162.1"/>
    <property type="molecule type" value="Genomic_DNA"/>
</dbReference>
<dbReference type="GO" id="GO:0043565">
    <property type="term" value="F:sequence-specific DNA binding"/>
    <property type="evidence" value="ECO:0007669"/>
    <property type="project" value="InterPro"/>
</dbReference>
<dbReference type="SUPFAM" id="SSF46785">
    <property type="entry name" value="Winged helix' DNA-binding domain"/>
    <property type="match status" value="1"/>
</dbReference>
<keyword evidence="3" id="KW-0539">Nucleus</keyword>
<dbReference type="GO" id="GO:0003700">
    <property type="term" value="F:DNA-binding transcription factor activity"/>
    <property type="evidence" value="ECO:0007669"/>
    <property type="project" value="InterPro"/>
</dbReference>
<dbReference type="GeneID" id="20811042"/>
<dbReference type="STRING" id="112090.W4GBV9"/>
<evidence type="ECO:0000256" key="1">
    <source>
        <dbReference type="ARBA" id="ARBA00004123"/>
    </source>
</evidence>
<comment type="subcellular location">
    <subcellularLocation>
        <location evidence="1">Nucleus</location>
    </subcellularLocation>
</comment>
<dbReference type="Pfam" id="PF00447">
    <property type="entry name" value="HSF_DNA-bind"/>
    <property type="match status" value="1"/>
</dbReference>
<evidence type="ECO:0000256" key="2">
    <source>
        <dbReference type="ARBA" id="ARBA00023125"/>
    </source>
</evidence>
<evidence type="ECO:0000256" key="4">
    <source>
        <dbReference type="RuleBase" id="RU004020"/>
    </source>
</evidence>
<proteinExistence type="inferred from homology"/>
<protein>
    <recommendedName>
        <fullName evidence="6">HSF-type DNA-binding domain-containing protein</fullName>
    </recommendedName>
</protein>
<evidence type="ECO:0000256" key="5">
    <source>
        <dbReference type="SAM" id="MobiDB-lite"/>
    </source>
</evidence>
<organism evidence="7">
    <name type="scientific">Aphanomyces astaci</name>
    <name type="common">Crayfish plague agent</name>
    <dbReference type="NCBI Taxonomy" id="112090"/>
    <lineage>
        <taxon>Eukaryota</taxon>
        <taxon>Sar</taxon>
        <taxon>Stramenopiles</taxon>
        <taxon>Oomycota</taxon>
        <taxon>Saprolegniomycetes</taxon>
        <taxon>Saprolegniales</taxon>
        <taxon>Verrucalvaceae</taxon>
        <taxon>Aphanomyces</taxon>
    </lineage>
</organism>
<feature type="region of interest" description="Disordered" evidence="5">
    <location>
        <begin position="1"/>
        <end position="30"/>
    </location>
</feature>
<dbReference type="PANTHER" id="PTHR10015">
    <property type="entry name" value="HEAT SHOCK TRANSCRIPTION FACTOR"/>
    <property type="match status" value="1"/>
</dbReference>
<reference evidence="7" key="1">
    <citation type="submission" date="2013-12" db="EMBL/GenBank/DDBJ databases">
        <title>The Genome Sequence of Aphanomyces astaci APO3.</title>
        <authorList>
            <consortium name="The Broad Institute Genomics Platform"/>
            <person name="Russ C."/>
            <person name="Tyler B."/>
            <person name="van West P."/>
            <person name="Dieguez-Uribeondo J."/>
            <person name="Young S.K."/>
            <person name="Zeng Q."/>
            <person name="Gargeya S."/>
            <person name="Fitzgerald M."/>
            <person name="Abouelleil A."/>
            <person name="Alvarado L."/>
            <person name="Chapman S.B."/>
            <person name="Gainer-Dewar J."/>
            <person name="Goldberg J."/>
            <person name="Griggs A."/>
            <person name="Gujja S."/>
            <person name="Hansen M."/>
            <person name="Howarth C."/>
            <person name="Imamovic A."/>
            <person name="Ireland A."/>
            <person name="Larimer J."/>
            <person name="McCowan C."/>
            <person name="Murphy C."/>
            <person name="Pearson M."/>
            <person name="Poon T.W."/>
            <person name="Priest M."/>
            <person name="Roberts A."/>
            <person name="Saif S."/>
            <person name="Shea T."/>
            <person name="Sykes S."/>
            <person name="Wortman J."/>
            <person name="Nusbaum C."/>
            <person name="Birren B."/>
        </authorList>
    </citation>
    <scope>NUCLEOTIDE SEQUENCE [LARGE SCALE GENOMIC DNA]</scope>
    <source>
        <strain evidence="7">APO3</strain>
    </source>
</reference>
<dbReference type="GO" id="GO:0005634">
    <property type="term" value="C:nucleus"/>
    <property type="evidence" value="ECO:0007669"/>
    <property type="project" value="UniProtKB-SubCell"/>
</dbReference>
<accession>W4GBV9</accession>
<name>W4GBV9_APHAT</name>
<dbReference type="InterPro" id="IPR036390">
    <property type="entry name" value="WH_DNA-bd_sf"/>
</dbReference>
<evidence type="ECO:0000259" key="6">
    <source>
        <dbReference type="SMART" id="SM00415"/>
    </source>
</evidence>
<dbReference type="OrthoDB" id="78592at2759"/>
<dbReference type="VEuPathDB" id="FungiDB:H257_09046"/>
<sequence>MPSTALVSTRTQLATSTGKPMLPTSHSPMSPSVMAGTAPFLVTLRIMLDSENPDVLRWTSDSAAFQVLDMARFTHSVLPKYFKHGKYSSFQRQLNYFHFKKWTKRQSKVCTFSNAHFCRHDPALATFITRKRSTSSTTSSSSTSSSRSSASCASQDHDLDVLLDFDLVAHCLPDTSTDGDAWWNCNHPPLLY</sequence>
<dbReference type="AlphaFoldDB" id="W4GBV9"/>
<dbReference type="SMART" id="SM00415">
    <property type="entry name" value="HSF"/>
    <property type="match status" value="1"/>
</dbReference>
<feature type="domain" description="HSF-type DNA-binding" evidence="6">
    <location>
        <begin position="36"/>
        <end position="131"/>
    </location>
</feature>
<dbReference type="RefSeq" id="XP_009833468.1">
    <property type="nucleotide sequence ID" value="XM_009835166.1"/>
</dbReference>
<gene>
    <name evidence="7" type="ORF">H257_09046</name>
</gene>
<dbReference type="Gene3D" id="1.10.10.10">
    <property type="entry name" value="Winged helix-like DNA-binding domain superfamily/Winged helix DNA-binding domain"/>
    <property type="match status" value="1"/>
</dbReference>
<evidence type="ECO:0000256" key="3">
    <source>
        <dbReference type="ARBA" id="ARBA00023242"/>
    </source>
</evidence>
<evidence type="ECO:0000313" key="7">
    <source>
        <dbReference type="EMBL" id="ETV77162.1"/>
    </source>
</evidence>
<dbReference type="PANTHER" id="PTHR10015:SF427">
    <property type="entry name" value="HEAT SHOCK FACTOR PROTEIN"/>
    <property type="match status" value="1"/>
</dbReference>
<dbReference type="FunFam" id="1.10.10.10:FF:000286">
    <property type="entry name" value="Heat shock transcription factor"/>
    <property type="match status" value="1"/>
</dbReference>
<dbReference type="InterPro" id="IPR000232">
    <property type="entry name" value="HSF_DNA-bd"/>
</dbReference>
<keyword evidence="2" id="KW-0238">DNA-binding</keyword>